<keyword evidence="9" id="KW-0560">Oxidoreductase</keyword>
<dbReference type="AlphaFoldDB" id="A0A0G2DXC8"/>
<evidence type="ECO:0000256" key="10">
    <source>
        <dbReference type="ARBA" id="ARBA00030508"/>
    </source>
</evidence>
<sequence length="551" mass="60642">MGSTNVKSHARALKPKVLIVGSGPIGATYARKLVDAGIDVLMIEMGAQERPIPGDHKKNSVQVQKDLDNFIKVVQGGLELLSVPVDKVPGPNLEPTSWSTRKNIRNGQNPLQDAYDNLPVAAATRTVGGMGSHWTCCTPEQHPTLERSDLFTPAQWASLYAEAKSLVKTNNTSFDASIRQQLVLKVLQAAHEGQGRGFQALPLACERREEGNTDYVEWSCAATVLGKIATGEEGKGKGLFELRSSWQCVELLREDVTGRVWGALVKDLLADEYVLVEAERYVVCAAAVLTPGILFNSGFRAEEGSLPALGHYLTEQIMTFCQVVLKRSLVESVKDDPWHLGWDKIVKEHEQKWPEDPLPFPFNDPDPQVWMPVTEARPWHAQIHRDAFSYGQTPADIDQRTVVDFRFYSAVQPIYSNYVDFSEKIRDGYSMPQPTFHYQVPDEDAERAHLMMKDMVDVASNLGGWLPGAEPRYLPPGSALHICGTTRAGRDVKDSVVNSESRVWGHDNLFLGGCNVIPTPSASNPTLSAMCFAIVGANAIAKDLTEGHDGA</sequence>
<evidence type="ECO:0000259" key="13">
    <source>
        <dbReference type="Pfam" id="PF01494"/>
    </source>
</evidence>
<dbReference type="SUPFAM" id="SSF54373">
    <property type="entry name" value="FAD-linked reductases, C-terminal domain"/>
    <property type="match status" value="1"/>
</dbReference>
<dbReference type="InterPro" id="IPR007867">
    <property type="entry name" value="GMC_OxRtase_C"/>
</dbReference>
<dbReference type="InterPro" id="IPR036188">
    <property type="entry name" value="FAD/NAD-bd_sf"/>
</dbReference>
<evidence type="ECO:0000256" key="6">
    <source>
        <dbReference type="ARBA" id="ARBA00016408"/>
    </source>
</evidence>
<keyword evidence="7" id="KW-0285">Flavoprotein</keyword>
<evidence type="ECO:0000256" key="11">
    <source>
        <dbReference type="ARBA" id="ARBA00031159"/>
    </source>
</evidence>
<dbReference type="GO" id="GO:0071949">
    <property type="term" value="F:FAD binding"/>
    <property type="evidence" value="ECO:0007669"/>
    <property type="project" value="InterPro"/>
</dbReference>
<reference evidence="15 16" key="2">
    <citation type="submission" date="2015-05" db="EMBL/GenBank/DDBJ databases">
        <title>Distinctive expansion of gene families associated with plant cell wall degradation and secondary metabolism in the genomes of grapevine trunk pathogens.</title>
        <authorList>
            <person name="Lawrence D.P."/>
            <person name="Travadon R."/>
            <person name="Rolshausen P.E."/>
            <person name="Baumgartner K."/>
        </authorList>
    </citation>
    <scope>NUCLEOTIDE SEQUENCE [LARGE SCALE GENOMIC DNA]</scope>
    <source>
        <strain evidence="15">DS831</strain>
    </source>
</reference>
<dbReference type="PANTHER" id="PTHR42784:SF1">
    <property type="entry name" value="PYRANOSE 2-OXIDASE"/>
    <property type="match status" value="1"/>
</dbReference>
<organism evidence="15 16">
    <name type="scientific">Diplodia seriata</name>
    <dbReference type="NCBI Taxonomy" id="420778"/>
    <lineage>
        <taxon>Eukaryota</taxon>
        <taxon>Fungi</taxon>
        <taxon>Dikarya</taxon>
        <taxon>Ascomycota</taxon>
        <taxon>Pezizomycotina</taxon>
        <taxon>Dothideomycetes</taxon>
        <taxon>Dothideomycetes incertae sedis</taxon>
        <taxon>Botryosphaeriales</taxon>
        <taxon>Botryosphaeriaceae</taxon>
        <taxon>Diplodia</taxon>
    </lineage>
</organism>
<evidence type="ECO:0000256" key="7">
    <source>
        <dbReference type="ARBA" id="ARBA00022630"/>
    </source>
</evidence>
<dbReference type="Proteomes" id="UP000034182">
    <property type="component" value="Unassembled WGS sequence"/>
</dbReference>
<evidence type="ECO:0000256" key="8">
    <source>
        <dbReference type="ARBA" id="ARBA00022827"/>
    </source>
</evidence>
<evidence type="ECO:0000256" key="5">
    <source>
        <dbReference type="ARBA" id="ARBA00013082"/>
    </source>
</evidence>
<dbReference type="PANTHER" id="PTHR42784">
    <property type="entry name" value="PYRANOSE 2-OXIDASE"/>
    <property type="match status" value="1"/>
</dbReference>
<feature type="domain" description="FAD-binding" evidence="13">
    <location>
        <begin position="16"/>
        <end position="48"/>
    </location>
</feature>
<protein>
    <recommendedName>
        <fullName evidence="6">Pyranose 2-oxidase</fullName>
        <ecNumber evidence="5">1.1.3.10</ecNumber>
    </recommendedName>
    <alternativeName>
        <fullName evidence="11">FAD-oxidoreductase</fullName>
    </alternativeName>
    <alternativeName>
        <fullName evidence="10">Glucose 2-oxidase</fullName>
    </alternativeName>
    <alternativeName>
        <fullName evidence="12">Pyranose:oxygen 2-oxidoreductase</fullName>
    </alternativeName>
</protein>
<keyword evidence="8" id="KW-0274">FAD</keyword>
<gene>
    <name evidence="15" type="ORF">UCDDS831_g07967</name>
</gene>
<evidence type="ECO:0000256" key="2">
    <source>
        <dbReference type="ARBA" id="ARBA00001974"/>
    </source>
</evidence>
<dbReference type="EC" id="1.1.3.10" evidence="5"/>
<evidence type="ECO:0000256" key="12">
    <source>
        <dbReference type="ARBA" id="ARBA00031330"/>
    </source>
</evidence>
<name>A0A0G2DXC8_9PEZI</name>
<comment type="caution">
    <text evidence="15">The sequence shown here is derived from an EMBL/GenBank/DDBJ whole genome shotgun (WGS) entry which is preliminary data.</text>
</comment>
<comment type="similarity">
    <text evidence="3">Belongs to the GMC oxidoreductase family.</text>
</comment>
<dbReference type="Pfam" id="PF05199">
    <property type="entry name" value="GMC_oxred_C"/>
    <property type="match status" value="1"/>
</dbReference>
<evidence type="ECO:0000256" key="3">
    <source>
        <dbReference type="ARBA" id="ARBA00010790"/>
    </source>
</evidence>
<feature type="domain" description="Glucose-methanol-choline oxidoreductase C-terminal" evidence="14">
    <location>
        <begin position="416"/>
        <end position="533"/>
    </location>
</feature>
<dbReference type="Pfam" id="PF01494">
    <property type="entry name" value="FAD_binding_3"/>
    <property type="match status" value="1"/>
</dbReference>
<dbReference type="Gene3D" id="3.50.50.60">
    <property type="entry name" value="FAD/NAD(P)-binding domain"/>
    <property type="match status" value="2"/>
</dbReference>
<comment type="catalytic activity">
    <reaction evidence="1">
        <text>D-glucose + O2 = 2-dehydro-D-glucose + H2O2</text>
        <dbReference type="Rhea" id="RHEA:10552"/>
        <dbReference type="ChEBI" id="CHEBI:4167"/>
        <dbReference type="ChEBI" id="CHEBI:15379"/>
        <dbReference type="ChEBI" id="CHEBI:16240"/>
        <dbReference type="ChEBI" id="CHEBI:16609"/>
        <dbReference type="EC" id="1.1.3.10"/>
    </reaction>
</comment>
<dbReference type="InterPro" id="IPR051473">
    <property type="entry name" value="P2Ox-like"/>
</dbReference>
<accession>A0A0G2DXC8</accession>
<dbReference type="InterPro" id="IPR012814">
    <property type="entry name" value="P2OX"/>
</dbReference>
<evidence type="ECO:0000313" key="16">
    <source>
        <dbReference type="Proteomes" id="UP000034182"/>
    </source>
</evidence>
<comment type="cofactor">
    <cofactor evidence="2">
        <name>FAD</name>
        <dbReference type="ChEBI" id="CHEBI:57692"/>
    </cofactor>
</comment>
<dbReference type="InterPro" id="IPR002938">
    <property type="entry name" value="FAD-bd"/>
</dbReference>
<evidence type="ECO:0000256" key="9">
    <source>
        <dbReference type="ARBA" id="ARBA00023002"/>
    </source>
</evidence>
<dbReference type="EMBL" id="LAQI01000215">
    <property type="protein sequence ID" value="KKY14791.1"/>
    <property type="molecule type" value="Genomic_DNA"/>
</dbReference>
<evidence type="ECO:0000256" key="4">
    <source>
        <dbReference type="ARBA" id="ARBA00011881"/>
    </source>
</evidence>
<evidence type="ECO:0000259" key="14">
    <source>
        <dbReference type="Pfam" id="PF05199"/>
    </source>
</evidence>
<reference evidence="15 16" key="1">
    <citation type="submission" date="2015-03" db="EMBL/GenBank/DDBJ databases">
        <authorList>
            <person name="Morales-Cruz A."/>
            <person name="Amrine K.C."/>
            <person name="Cantu D."/>
        </authorList>
    </citation>
    <scope>NUCLEOTIDE SEQUENCE [LARGE SCALE GENOMIC DNA]</scope>
    <source>
        <strain evidence="15">DS831</strain>
    </source>
</reference>
<evidence type="ECO:0000313" key="15">
    <source>
        <dbReference type="EMBL" id="KKY14791.1"/>
    </source>
</evidence>
<dbReference type="SUPFAM" id="SSF51905">
    <property type="entry name" value="FAD/NAD(P)-binding domain"/>
    <property type="match status" value="1"/>
</dbReference>
<dbReference type="NCBIfam" id="TIGR02462">
    <property type="entry name" value="pyranose_ox"/>
    <property type="match status" value="1"/>
</dbReference>
<dbReference type="GO" id="GO:0050233">
    <property type="term" value="F:pyranose oxidase activity"/>
    <property type="evidence" value="ECO:0007669"/>
    <property type="project" value="UniProtKB-EC"/>
</dbReference>
<evidence type="ECO:0000256" key="1">
    <source>
        <dbReference type="ARBA" id="ARBA00000827"/>
    </source>
</evidence>
<comment type="subunit">
    <text evidence="4">Homotetramer.</text>
</comment>
<proteinExistence type="inferred from homology"/>